<name>A0A0C2TLW5_AMAMK</name>
<dbReference type="InterPro" id="IPR037791">
    <property type="entry name" value="C2_fungal_Inn1"/>
</dbReference>
<feature type="compositionally biased region" description="Pro residues" evidence="3">
    <location>
        <begin position="533"/>
        <end position="560"/>
    </location>
</feature>
<dbReference type="EMBL" id="KN818229">
    <property type="protein sequence ID" value="KIL68124.1"/>
    <property type="molecule type" value="Genomic_DNA"/>
</dbReference>
<feature type="compositionally biased region" description="Pro residues" evidence="3">
    <location>
        <begin position="643"/>
        <end position="652"/>
    </location>
</feature>
<feature type="domain" description="C2" evidence="4">
    <location>
        <begin position="1"/>
        <end position="135"/>
    </location>
</feature>
<dbReference type="Gene3D" id="2.60.40.150">
    <property type="entry name" value="C2 domain"/>
    <property type="match status" value="1"/>
</dbReference>
<proteinExistence type="predicted"/>
<keyword evidence="2" id="KW-0106">Calcium</keyword>
<evidence type="ECO:0000259" key="4">
    <source>
        <dbReference type="PROSITE" id="PS50004"/>
    </source>
</evidence>
<dbReference type="InterPro" id="IPR000008">
    <property type="entry name" value="C2_dom"/>
</dbReference>
<dbReference type="PANTHER" id="PTHR46502">
    <property type="entry name" value="C2 DOMAIN-CONTAINING"/>
    <property type="match status" value="1"/>
</dbReference>
<protein>
    <recommendedName>
        <fullName evidence="4">C2 domain-containing protein</fullName>
    </recommendedName>
</protein>
<evidence type="ECO:0000313" key="5">
    <source>
        <dbReference type="EMBL" id="KIL68124.1"/>
    </source>
</evidence>
<dbReference type="Pfam" id="PF00168">
    <property type="entry name" value="C2"/>
    <property type="match status" value="1"/>
</dbReference>
<feature type="region of interest" description="Disordered" evidence="3">
    <location>
        <begin position="510"/>
        <end position="709"/>
    </location>
</feature>
<dbReference type="InParanoid" id="A0A0C2TLW5"/>
<feature type="compositionally biased region" description="Pro residues" evidence="3">
    <location>
        <begin position="610"/>
        <end position="619"/>
    </location>
</feature>
<organism evidence="5 6">
    <name type="scientific">Amanita muscaria (strain Koide BX008)</name>
    <dbReference type="NCBI Taxonomy" id="946122"/>
    <lineage>
        <taxon>Eukaryota</taxon>
        <taxon>Fungi</taxon>
        <taxon>Dikarya</taxon>
        <taxon>Basidiomycota</taxon>
        <taxon>Agaricomycotina</taxon>
        <taxon>Agaricomycetes</taxon>
        <taxon>Agaricomycetidae</taxon>
        <taxon>Agaricales</taxon>
        <taxon>Pluteineae</taxon>
        <taxon>Amanitaceae</taxon>
        <taxon>Amanita</taxon>
    </lineage>
</organism>
<reference evidence="5 6" key="1">
    <citation type="submission" date="2014-04" db="EMBL/GenBank/DDBJ databases">
        <title>Evolutionary Origins and Diversification of the Mycorrhizal Mutualists.</title>
        <authorList>
            <consortium name="DOE Joint Genome Institute"/>
            <consortium name="Mycorrhizal Genomics Consortium"/>
            <person name="Kohler A."/>
            <person name="Kuo A."/>
            <person name="Nagy L.G."/>
            <person name="Floudas D."/>
            <person name="Copeland A."/>
            <person name="Barry K.W."/>
            <person name="Cichocki N."/>
            <person name="Veneault-Fourrey C."/>
            <person name="LaButti K."/>
            <person name="Lindquist E.A."/>
            <person name="Lipzen A."/>
            <person name="Lundell T."/>
            <person name="Morin E."/>
            <person name="Murat C."/>
            <person name="Riley R."/>
            <person name="Ohm R."/>
            <person name="Sun H."/>
            <person name="Tunlid A."/>
            <person name="Henrissat B."/>
            <person name="Grigoriev I.V."/>
            <person name="Hibbett D.S."/>
            <person name="Martin F."/>
        </authorList>
    </citation>
    <scope>NUCLEOTIDE SEQUENCE [LARGE SCALE GENOMIC DNA]</scope>
    <source>
        <strain evidence="5 6">Koide BX008</strain>
    </source>
</reference>
<sequence>MSSNSPEIGTLIVVVLKANHLPNKRHIGKQDPYCVVTVNGDKRRTKAIKRGGQHPEWDEEIRYTLYEEPDESSDQKDGSPPRPPPKSARKPKKIKGGMTMKVACFADDPREPELIGEADVDLTEVLTKGETDEWFTLSNKDKFAGKVYLELTFWSNEPAPEKKVSKPQKTNKYAGPGYFNPIDDHSNSSQPTSISRISSGHEQPRLTDSVSSGFRVPNPQAQSELLYDPPYLQRHRVSPHDRVSNDFGELDLSERRTNGHFYSASVSSGYSATSTPQPTHSFDFSTTEQSYVHSHTHQHQPGILPGSLQPGHGAHDSVSANGYQHSSRRSRIPASSSGFMPLHGSTMSSHPSEPTGMASYSSMISQNTSYTTPPYTSALSHTPAPPTMTPYAQAPFPASFPPQSYPPPQAIQYPQYTQPIAMQAPSFPTSPAQYVNPVPMSHQTQQMNASYMNGSGPSPPHDQIPLPLQAHLTGLNGSRPLPLQPAAFGQPPIQSGYTSPQMISPQHTVQPTNLPYQQSVPFPSMQQAHPPMQQAPPPMQQAPPPIQQAPPPMQQAPPPIQQVSPPMQQAPPPMQQAPPLIQQAPPPPPPPLHSTNYNTQAYTMDAQAGLPPPPPPPPETEQVVRARRRSSLPRPPVNYVQSLPPPPPPPLPTNNYLQNTLPPPPPPPLQSQFSYPGPPPKPPVMVDTQSQWLPSLNTQPVQNGYGHAV</sequence>
<gene>
    <name evidence="5" type="ORF">M378DRAFT_934272</name>
</gene>
<accession>A0A0C2TLW5</accession>
<dbReference type="InterPro" id="IPR035892">
    <property type="entry name" value="C2_domain_sf"/>
</dbReference>
<dbReference type="OrthoDB" id="270970at2759"/>
<dbReference type="SMART" id="SM00239">
    <property type="entry name" value="C2"/>
    <property type="match status" value="1"/>
</dbReference>
<evidence type="ECO:0000256" key="3">
    <source>
        <dbReference type="SAM" id="MobiDB-lite"/>
    </source>
</evidence>
<feature type="compositionally biased region" description="Polar residues" evidence="3">
    <location>
        <begin position="687"/>
        <end position="702"/>
    </location>
</feature>
<feature type="region of interest" description="Disordered" evidence="3">
    <location>
        <begin position="66"/>
        <end position="96"/>
    </location>
</feature>
<dbReference type="CDD" id="cd08681">
    <property type="entry name" value="C2_fungal_Inn1p-like"/>
    <property type="match status" value="1"/>
</dbReference>
<dbReference type="Proteomes" id="UP000054549">
    <property type="component" value="Unassembled WGS sequence"/>
</dbReference>
<evidence type="ECO:0000313" key="6">
    <source>
        <dbReference type="Proteomes" id="UP000054549"/>
    </source>
</evidence>
<keyword evidence="6" id="KW-1185">Reference proteome</keyword>
<evidence type="ECO:0000256" key="1">
    <source>
        <dbReference type="ARBA" id="ARBA00022723"/>
    </source>
</evidence>
<dbReference type="HOGENOM" id="CLU_421490_0_0_1"/>
<feature type="compositionally biased region" description="Polar residues" evidence="3">
    <location>
        <begin position="510"/>
        <end position="521"/>
    </location>
</feature>
<dbReference type="GO" id="GO:0046872">
    <property type="term" value="F:metal ion binding"/>
    <property type="evidence" value="ECO:0007669"/>
    <property type="project" value="UniProtKB-KW"/>
</dbReference>
<dbReference type="PANTHER" id="PTHR46502:SF2">
    <property type="entry name" value="16 KDA PHLOEM PROTEIN 2"/>
    <property type="match status" value="1"/>
</dbReference>
<dbReference type="SUPFAM" id="SSF49562">
    <property type="entry name" value="C2 domain (Calcium/lipid-binding domain, CaLB)"/>
    <property type="match status" value="1"/>
</dbReference>
<feature type="region of interest" description="Disordered" evidence="3">
    <location>
        <begin position="159"/>
        <end position="228"/>
    </location>
</feature>
<dbReference type="STRING" id="946122.A0A0C2TLW5"/>
<keyword evidence="1" id="KW-0479">Metal-binding</keyword>
<dbReference type="AlphaFoldDB" id="A0A0C2TLW5"/>
<evidence type="ECO:0000256" key="2">
    <source>
        <dbReference type="ARBA" id="ARBA00022837"/>
    </source>
</evidence>
<feature type="compositionally biased region" description="Low complexity" evidence="3">
    <location>
        <begin position="187"/>
        <end position="198"/>
    </location>
</feature>
<dbReference type="PROSITE" id="PS50004">
    <property type="entry name" value="C2"/>
    <property type="match status" value="1"/>
</dbReference>
<feature type="compositionally biased region" description="Polar residues" evidence="3">
    <location>
        <begin position="593"/>
        <end position="602"/>
    </location>
</feature>